<evidence type="ECO:0000256" key="8">
    <source>
        <dbReference type="HAMAP-Rule" id="MF_00222"/>
    </source>
</evidence>
<dbReference type="Pfam" id="PF01488">
    <property type="entry name" value="Shikimate_DH"/>
    <property type="match status" value="1"/>
</dbReference>
<dbReference type="PANTHER" id="PTHR21089:SF1">
    <property type="entry name" value="BIFUNCTIONAL 3-DEHYDROQUINATE DEHYDRATASE_SHIKIMATE DEHYDROGENASE, CHLOROPLASTIC"/>
    <property type="match status" value="1"/>
</dbReference>
<dbReference type="InterPro" id="IPR011342">
    <property type="entry name" value="Shikimate_DH"/>
</dbReference>
<dbReference type="Proteomes" id="UP000189545">
    <property type="component" value="Chromosome"/>
</dbReference>
<evidence type="ECO:0000313" key="12">
    <source>
        <dbReference type="EMBL" id="AQS35302.1"/>
    </source>
</evidence>
<evidence type="ECO:0000256" key="2">
    <source>
        <dbReference type="ARBA" id="ARBA00012962"/>
    </source>
</evidence>
<feature type="binding site" evidence="8">
    <location>
        <position position="216"/>
    </location>
    <ligand>
        <name>shikimate</name>
        <dbReference type="ChEBI" id="CHEBI:36208"/>
    </ligand>
</feature>
<dbReference type="FunFam" id="3.40.50.10860:FF:000006">
    <property type="entry name" value="Shikimate dehydrogenase (NADP(+))"/>
    <property type="match status" value="1"/>
</dbReference>
<dbReference type="InterPro" id="IPR036291">
    <property type="entry name" value="NAD(P)-bd_dom_sf"/>
</dbReference>
<dbReference type="RefSeq" id="WP_077755500.1">
    <property type="nucleotide sequence ID" value="NZ_CP014782.1"/>
</dbReference>
<keyword evidence="6 8" id="KW-0057">Aromatic amino acid biosynthesis</keyword>
<feature type="binding site" evidence="8">
    <location>
        <begin position="15"/>
        <end position="17"/>
    </location>
    <ligand>
        <name>shikimate</name>
        <dbReference type="ChEBI" id="CHEBI:36208"/>
    </ligand>
</feature>
<dbReference type="InterPro" id="IPR041121">
    <property type="entry name" value="SDH_C"/>
</dbReference>
<dbReference type="GO" id="GO:0009073">
    <property type="term" value="P:aromatic amino acid family biosynthetic process"/>
    <property type="evidence" value="ECO:0007669"/>
    <property type="project" value="UniProtKB-KW"/>
</dbReference>
<dbReference type="CDD" id="cd01065">
    <property type="entry name" value="NAD_bind_Shikimate_DH"/>
    <property type="match status" value="1"/>
</dbReference>
<comment type="catalytic activity">
    <reaction evidence="7 8">
        <text>shikimate + NADP(+) = 3-dehydroshikimate + NADPH + H(+)</text>
        <dbReference type="Rhea" id="RHEA:17737"/>
        <dbReference type="ChEBI" id="CHEBI:15378"/>
        <dbReference type="ChEBI" id="CHEBI:16630"/>
        <dbReference type="ChEBI" id="CHEBI:36208"/>
        <dbReference type="ChEBI" id="CHEBI:57783"/>
        <dbReference type="ChEBI" id="CHEBI:58349"/>
        <dbReference type="EC" id="1.1.1.25"/>
    </reaction>
</comment>
<feature type="domain" description="Shikimate dehydrogenase substrate binding N-terminal" evidence="10">
    <location>
        <begin position="7"/>
        <end position="89"/>
    </location>
</feature>
<dbReference type="Gene3D" id="3.40.50.720">
    <property type="entry name" value="NAD(P)-binding Rossmann-like Domain"/>
    <property type="match status" value="1"/>
</dbReference>
<feature type="binding site" evidence="8">
    <location>
        <position position="78"/>
    </location>
    <ligand>
        <name>NADP(+)</name>
        <dbReference type="ChEBI" id="CHEBI:58349"/>
    </ligand>
</feature>
<feature type="binding site" evidence="8">
    <location>
        <position position="62"/>
    </location>
    <ligand>
        <name>shikimate</name>
        <dbReference type="ChEBI" id="CHEBI:36208"/>
    </ligand>
</feature>
<evidence type="ECO:0000256" key="1">
    <source>
        <dbReference type="ARBA" id="ARBA00004871"/>
    </source>
</evidence>
<evidence type="ECO:0000256" key="4">
    <source>
        <dbReference type="ARBA" id="ARBA00022857"/>
    </source>
</evidence>
<evidence type="ECO:0000256" key="6">
    <source>
        <dbReference type="ARBA" id="ARBA00023141"/>
    </source>
</evidence>
<keyword evidence="13" id="KW-1185">Reference proteome</keyword>
<feature type="domain" description="SDH C-terminal" evidence="11">
    <location>
        <begin position="238"/>
        <end position="268"/>
    </location>
</feature>
<dbReference type="GO" id="GO:0005829">
    <property type="term" value="C:cytosol"/>
    <property type="evidence" value="ECO:0007669"/>
    <property type="project" value="TreeGrafter"/>
</dbReference>
<dbReference type="Pfam" id="PF18317">
    <property type="entry name" value="SDH_C"/>
    <property type="match status" value="1"/>
</dbReference>
<feature type="binding site" evidence="8">
    <location>
        <position position="103"/>
    </location>
    <ligand>
        <name>shikimate</name>
        <dbReference type="ChEBI" id="CHEBI:36208"/>
    </ligand>
</feature>
<dbReference type="InterPro" id="IPR022893">
    <property type="entry name" value="Shikimate_DH_fam"/>
</dbReference>
<dbReference type="Gene3D" id="3.40.50.10860">
    <property type="entry name" value="Leucine Dehydrogenase, chain A, domain 1"/>
    <property type="match status" value="1"/>
</dbReference>
<dbReference type="FunFam" id="3.40.50.720:FF:000104">
    <property type="entry name" value="Shikimate dehydrogenase (NADP(+))"/>
    <property type="match status" value="1"/>
</dbReference>
<keyword evidence="4 8" id="KW-0521">NADP</keyword>
<feature type="binding site" evidence="8">
    <location>
        <position position="214"/>
    </location>
    <ligand>
        <name>NADP(+)</name>
        <dbReference type="ChEBI" id="CHEBI:58349"/>
    </ligand>
</feature>
<dbReference type="SUPFAM" id="SSF51735">
    <property type="entry name" value="NAD(P)-binding Rossmann-fold domains"/>
    <property type="match status" value="1"/>
</dbReference>
<dbReference type="GO" id="GO:0009423">
    <property type="term" value="P:chorismate biosynthetic process"/>
    <property type="evidence" value="ECO:0007669"/>
    <property type="project" value="UniProtKB-UniRule"/>
</dbReference>
<keyword evidence="5 8" id="KW-0560">Oxidoreductase</keyword>
<evidence type="ECO:0000256" key="3">
    <source>
        <dbReference type="ARBA" id="ARBA00022605"/>
    </source>
</evidence>
<feature type="binding site" evidence="8">
    <location>
        <position position="245"/>
    </location>
    <ligand>
        <name>shikimate</name>
        <dbReference type="ChEBI" id="CHEBI:36208"/>
    </ligand>
</feature>
<dbReference type="GO" id="GO:0019632">
    <property type="term" value="P:shikimate metabolic process"/>
    <property type="evidence" value="ECO:0007669"/>
    <property type="project" value="InterPro"/>
</dbReference>
<feature type="binding site" evidence="8">
    <location>
        <begin position="151"/>
        <end position="156"/>
    </location>
    <ligand>
        <name>NADP(+)</name>
        <dbReference type="ChEBI" id="CHEBI:58349"/>
    </ligand>
</feature>
<feature type="binding site" evidence="8">
    <location>
        <position position="238"/>
    </location>
    <ligand>
        <name>NADP(+)</name>
        <dbReference type="ChEBI" id="CHEBI:58349"/>
    </ligand>
</feature>
<comment type="pathway">
    <text evidence="1 8">Metabolic intermediate biosynthesis; chorismate biosynthesis; chorismate from D-erythrose 4-phosphate and phosphoenolpyruvate: step 4/7.</text>
</comment>
<gene>
    <name evidence="8" type="primary">aroE</name>
    <name evidence="12" type="ORF">Sps_00077</name>
</gene>
<evidence type="ECO:0000256" key="5">
    <source>
        <dbReference type="ARBA" id="ARBA00023002"/>
    </source>
</evidence>
<comment type="function">
    <text evidence="8">Involved in the biosynthesis of the chorismate, which leads to the biosynthesis of aromatic amino acids. Catalyzes the reversible NADPH linked reduction of 3-dehydroshikimate (DHSA) to yield shikimate (SA).</text>
</comment>
<evidence type="ECO:0000313" key="13">
    <source>
        <dbReference type="Proteomes" id="UP000189545"/>
    </source>
</evidence>
<feature type="active site" description="Proton acceptor" evidence="8">
    <location>
        <position position="66"/>
    </location>
</feature>
<organism evidence="12 13">
    <name type="scientific">Shewanella psychrophila</name>
    <dbReference type="NCBI Taxonomy" id="225848"/>
    <lineage>
        <taxon>Bacteria</taxon>
        <taxon>Pseudomonadati</taxon>
        <taxon>Pseudomonadota</taxon>
        <taxon>Gammaproteobacteria</taxon>
        <taxon>Alteromonadales</taxon>
        <taxon>Shewanellaceae</taxon>
        <taxon>Shewanella</taxon>
    </lineage>
</organism>
<dbReference type="HAMAP" id="MF_00222">
    <property type="entry name" value="Shikimate_DH_AroE"/>
    <property type="match status" value="1"/>
</dbReference>
<proteinExistence type="inferred from homology"/>
<dbReference type="InterPro" id="IPR006151">
    <property type="entry name" value="Shikm_DH/Glu-tRNA_Rdtase"/>
</dbReference>
<dbReference type="InterPro" id="IPR046346">
    <property type="entry name" value="Aminoacid_DH-like_N_sf"/>
</dbReference>
<dbReference type="EMBL" id="CP014782">
    <property type="protein sequence ID" value="AQS35302.1"/>
    <property type="molecule type" value="Genomic_DNA"/>
</dbReference>
<protein>
    <recommendedName>
        <fullName evidence="2 8">Shikimate dehydrogenase (NADP(+))</fullName>
        <shortName evidence="8">SDH</shortName>
        <ecNumber evidence="2 8">1.1.1.25</ecNumber>
    </recommendedName>
</protein>
<evidence type="ECO:0000259" key="11">
    <source>
        <dbReference type="Pfam" id="PF18317"/>
    </source>
</evidence>
<dbReference type="NCBIfam" id="TIGR00507">
    <property type="entry name" value="aroE"/>
    <property type="match status" value="1"/>
</dbReference>
<evidence type="ECO:0000259" key="9">
    <source>
        <dbReference type="Pfam" id="PF01488"/>
    </source>
</evidence>
<dbReference type="SUPFAM" id="SSF53223">
    <property type="entry name" value="Aminoacid dehydrogenase-like, N-terminal domain"/>
    <property type="match status" value="1"/>
</dbReference>
<sequence>MTDRYAVFGNPIAHSKSPLIHGLFAAETEQALEYEALLAPIDGFETSLSEFWLNEGKGANVTVPFKEQAFKLCDELSELAQLAGAVNTLTLLENGHVRGDNTDGLGLVADLQRNFGSLVGKQILLLGAGGAARGCILPMLNAGIAELCIHNRTHEKAIVLAELFSEYGDIRAVVANELIASFDIIINSTSSSLSGDVPQIPESVIDGETNCYDMMYSKQITSFNSWGSSLGASKVVDGLGMLVGQAAKSFELWRGVKPKVAPALDALRVKLDAE</sequence>
<dbReference type="KEGG" id="spsw:Sps_00077"/>
<name>A0A1S6HIG1_9GAMM</name>
<feature type="binding site" evidence="8">
    <location>
        <begin position="127"/>
        <end position="131"/>
    </location>
    <ligand>
        <name>NADP(+)</name>
        <dbReference type="ChEBI" id="CHEBI:58349"/>
    </ligand>
</feature>
<dbReference type="Pfam" id="PF08501">
    <property type="entry name" value="Shikimate_dh_N"/>
    <property type="match status" value="1"/>
</dbReference>
<feature type="domain" description="Quinate/shikimate 5-dehydrogenase/glutamyl-tRNA reductase" evidence="9">
    <location>
        <begin position="112"/>
        <end position="192"/>
    </location>
</feature>
<evidence type="ECO:0000259" key="10">
    <source>
        <dbReference type="Pfam" id="PF08501"/>
    </source>
</evidence>
<dbReference type="UniPathway" id="UPA00053">
    <property type="reaction ID" value="UER00087"/>
</dbReference>
<dbReference type="GO" id="GO:0008652">
    <property type="term" value="P:amino acid biosynthetic process"/>
    <property type="evidence" value="ECO:0007669"/>
    <property type="project" value="UniProtKB-KW"/>
</dbReference>
<evidence type="ECO:0000256" key="7">
    <source>
        <dbReference type="ARBA" id="ARBA00049442"/>
    </source>
</evidence>
<dbReference type="AlphaFoldDB" id="A0A1S6HIG1"/>
<dbReference type="GO" id="GO:0050661">
    <property type="term" value="F:NADP binding"/>
    <property type="evidence" value="ECO:0007669"/>
    <property type="project" value="InterPro"/>
</dbReference>
<dbReference type="PANTHER" id="PTHR21089">
    <property type="entry name" value="SHIKIMATE DEHYDROGENASE"/>
    <property type="match status" value="1"/>
</dbReference>
<dbReference type="EC" id="1.1.1.25" evidence="2 8"/>
<dbReference type="NCBIfam" id="NF001310">
    <property type="entry name" value="PRK00258.1-2"/>
    <property type="match status" value="1"/>
</dbReference>
<comment type="subunit">
    <text evidence="8">Homodimer.</text>
</comment>
<comment type="similarity">
    <text evidence="8">Belongs to the shikimate dehydrogenase family.</text>
</comment>
<keyword evidence="3 8" id="KW-0028">Amino-acid biosynthesis</keyword>
<dbReference type="GO" id="GO:0004764">
    <property type="term" value="F:shikimate 3-dehydrogenase (NADP+) activity"/>
    <property type="evidence" value="ECO:0007669"/>
    <property type="project" value="UniProtKB-UniRule"/>
</dbReference>
<feature type="binding site" evidence="8">
    <location>
        <position position="87"/>
    </location>
    <ligand>
        <name>shikimate</name>
        <dbReference type="ChEBI" id="CHEBI:36208"/>
    </ligand>
</feature>
<dbReference type="STRING" id="225848.Sps_00077"/>
<reference evidence="12 13" key="1">
    <citation type="submission" date="2016-03" db="EMBL/GenBank/DDBJ databases">
        <title>Complete genome sequence of Shewanella psychrophila WP2, a deep sea bacterium isolated from west Pacific sediment.</title>
        <authorList>
            <person name="Xu G."/>
            <person name="Jian H."/>
        </authorList>
    </citation>
    <scope>NUCLEOTIDE SEQUENCE [LARGE SCALE GENOMIC DNA]</scope>
    <source>
        <strain evidence="12 13">WP2</strain>
    </source>
</reference>
<accession>A0A1S6HIG1</accession>
<dbReference type="OrthoDB" id="9776868at2"/>
<dbReference type="InterPro" id="IPR013708">
    <property type="entry name" value="Shikimate_DH-bd_N"/>
</dbReference>